<dbReference type="SUPFAM" id="SSF53335">
    <property type="entry name" value="S-adenosyl-L-methionine-dependent methyltransferases"/>
    <property type="match status" value="1"/>
</dbReference>
<dbReference type="Pfam" id="PF08241">
    <property type="entry name" value="Methyltransf_11"/>
    <property type="match status" value="1"/>
</dbReference>
<feature type="domain" description="Methyltransferase type 11" evidence="4">
    <location>
        <begin position="45"/>
        <end position="136"/>
    </location>
</feature>
<dbReference type="RefSeq" id="WP_210661067.1">
    <property type="nucleotide sequence ID" value="NZ_JAGKSP010000008.1"/>
</dbReference>
<comment type="similarity">
    <text evidence="1">Belongs to the methyltransferase superfamily.</text>
</comment>
<evidence type="ECO:0000256" key="1">
    <source>
        <dbReference type="ARBA" id="ARBA00008361"/>
    </source>
</evidence>
<reference evidence="5 6" key="1">
    <citation type="submission" date="2021-04" db="EMBL/GenBank/DDBJ databases">
        <title>Paenibacillus sp. DLE-14 whole genome sequence.</title>
        <authorList>
            <person name="Ham Y.J."/>
        </authorList>
    </citation>
    <scope>NUCLEOTIDE SEQUENCE [LARGE SCALE GENOMIC DNA]</scope>
    <source>
        <strain evidence="5 6">DLE-14</strain>
    </source>
</reference>
<gene>
    <name evidence="5" type="ORF">I8J30_19925</name>
</gene>
<dbReference type="InterPro" id="IPR013216">
    <property type="entry name" value="Methyltransf_11"/>
</dbReference>
<dbReference type="InterPro" id="IPR029063">
    <property type="entry name" value="SAM-dependent_MTases_sf"/>
</dbReference>
<comment type="caution">
    <text evidence="5">The sequence shown here is derived from an EMBL/GenBank/DDBJ whole genome shotgun (WGS) entry which is preliminary data.</text>
</comment>
<organism evidence="5 6">
    <name type="scientific">Paenibacillus lignilyticus</name>
    <dbReference type="NCBI Taxonomy" id="1172615"/>
    <lineage>
        <taxon>Bacteria</taxon>
        <taxon>Bacillati</taxon>
        <taxon>Bacillota</taxon>
        <taxon>Bacilli</taxon>
        <taxon>Bacillales</taxon>
        <taxon>Paenibacillaceae</taxon>
        <taxon>Paenibacillus</taxon>
    </lineage>
</organism>
<evidence type="ECO:0000256" key="2">
    <source>
        <dbReference type="ARBA" id="ARBA00022603"/>
    </source>
</evidence>
<keyword evidence="6" id="KW-1185">Reference proteome</keyword>
<dbReference type="EMBL" id="JAGKSP010000008">
    <property type="protein sequence ID" value="MBP3964998.1"/>
    <property type="molecule type" value="Genomic_DNA"/>
</dbReference>
<protein>
    <submittedName>
        <fullName evidence="5">Class I SAM-dependent methyltransferase</fullName>
    </submittedName>
</protein>
<dbReference type="GO" id="GO:0008168">
    <property type="term" value="F:methyltransferase activity"/>
    <property type="evidence" value="ECO:0007669"/>
    <property type="project" value="UniProtKB-KW"/>
</dbReference>
<evidence type="ECO:0000259" key="4">
    <source>
        <dbReference type="Pfam" id="PF08241"/>
    </source>
</evidence>
<evidence type="ECO:0000313" key="5">
    <source>
        <dbReference type="EMBL" id="MBP3964998.1"/>
    </source>
</evidence>
<dbReference type="PANTHER" id="PTHR44942">
    <property type="entry name" value="METHYLTRANSF_11 DOMAIN-CONTAINING PROTEIN"/>
    <property type="match status" value="1"/>
</dbReference>
<dbReference type="GO" id="GO:0032259">
    <property type="term" value="P:methylation"/>
    <property type="evidence" value="ECO:0007669"/>
    <property type="project" value="UniProtKB-KW"/>
</dbReference>
<dbReference type="PANTHER" id="PTHR44942:SF4">
    <property type="entry name" value="METHYLTRANSFERASE TYPE 11 DOMAIN-CONTAINING PROTEIN"/>
    <property type="match status" value="1"/>
</dbReference>
<evidence type="ECO:0000313" key="6">
    <source>
        <dbReference type="Proteomes" id="UP000673394"/>
    </source>
</evidence>
<keyword evidence="2 5" id="KW-0489">Methyltransferase</keyword>
<name>A0ABS5CGI0_9BACL</name>
<accession>A0ABS5CGI0</accession>
<sequence length="252" mass="28342">MKDNTKRFSDRVEQYVKYRPSYPAAALDFIYEEAALAPATCIIADIGSGTGIFSRLLLERGSTVVAVEPNTEMRLAAEDQLGGHDRYRSVDGSAEATKLGAGSVDCIVSAQAFHWFEPESTRLEFRRILRADGSVALIWNTRLVDDPFGADYDQLLLRYAPDYKDVNHRRLHHEDFASFFRDGSYKKAEFANEQLFDLEGLIGRTLSSSYVPLPGSPSYKPYMEALGALFDKHQQNGIVSFQYRTDIYVGLV</sequence>
<dbReference type="CDD" id="cd02440">
    <property type="entry name" value="AdoMet_MTases"/>
    <property type="match status" value="1"/>
</dbReference>
<proteinExistence type="inferred from homology"/>
<keyword evidence="3" id="KW-0808">Transferase</keyword>
<dbReference type="InterPro" id="IPR051052">
    <property type="entry name" value="Diverse_substrate_MTase"/>
</dbReference>
<dbReference type="Proteomes" id="UP000673394">
    <property type="component" value="Unassembled WGS sequence"/>
</dbReference>
<evidence type="ECO:0000256" key="3">
    <source>
        <dbReference type="ARBA" id="ARBA00022679"/>
    </source>
</evidence>
<dbReference type="Gene3D" id="3.40.50.150">
    <property type="entry name" value="Vaccinia Virus protein VP39"/>
    <property type="match status" value="1"/>
</dbReference>